<name>A0A915KLL2_ROMCU</name>
<keyword evidence="1" id="KW-1185">Reference proteome</keyword>
<protein>
    <submittedName>
        <fullName evidence="2">Uncharacterized protein</fullName>
    </submittedName>
</protein>
<reference evidence="2" key="1">
    <citation type="submission" date="2022-11" db="UniProtKB">
        <authorList>
            <consortium name="WormBaseParasite"/>
        </authorList>
    </citation>
    <scope>IDENTIFICATION</scope>
</reference>
<dbReference type="Proteomes" id="UP000887565">
    <property type="component" value="Unplaced"/>
</dbReference>
<organism evidence="1 2">
    <name type="scientific">Romanomermis culicivorax</name>
    <name type="common">Nematode worm</name>
    <dbReference type="NCBI Taxonomy" id="13658"/>
    <lineage>
        <taxon>Eukaryota</taxon>
        <taxon>Metazoa</taxon>
        <taxon>Ecdysozoa</taxon>
        <taxon>Nematoda</taxon>
        <taxon>Enoplea</taxon>
        <taxon>Dorylaimia</taxon>
        <taxon>Mermithida</taxon>
        <taxon>Mermithoidea</taxon>
        <taxon>Mermithidae</taxon>
        <taxon>Romanomermis</taxon>
    </lineage>
</organism>
<evidence type="ECO:0000313" key="1">
    <source>
        <dbReference type="Proteomes" id="UP000887565"/>
    </source>
</evidence>
<accession>A0A915KLL2</accession>
<dbReference type="WBParaSite" id="nRc.2.0.1.t39323-RA">
    <property type="protein sequence ID" value="nRc.2.0.1.t39323-RA"/>
    <property type="gene ID" value="nRc.2.0.1.g39323"/>
</dbReference>
<dbReference type="AlphaFoldDB" id="A0A915KLL2"/>
<proteinExistence type="predicted"/>
<sequence length="82" mass="8945">MANKQNLAKQKVGRRKKKVLLDKNVIHQDKIVDSRQLSSDKPILIDLNCSTKAVTPVAIRKSNILQLSNGGALVADEGILPS</sequence>
<evidence type="ECO:0000313" key="2">
    <source>
        <dbReference type="WBParaSite" id="nRc.2.0.1.t39323-RA"/>
    </source>
</evidence>